<gene>
    <name evidence="1" type="ORF">DFQ12_3622</name>
</gene>
<keyword evidence="2" id="KW-1185">Reference proteome</keyword>
<evidence type="ECO:0000313" key="1">
    <source>
        <dbReference type="EMBL" id="RKE49503.1"/>
    </source>
</evidence>
<protein>
    <submittedName>
        <fullName evidence="1">SusD-like starch-binding protein associating with outer membrane</fullName>
    </submittedName>
</protein>
<sequence>MKSKILLFIAIGGALITSCKDWMDVNDNPNNPNTSVPTADLRLPPILAQFVDGYESAGTRGAILSQQLVSANNSANNWNLTQWNITSASINWPYQSWYVYCAVNIPDMLKAAEKAGANHYYGVGKVMWAWGFANLADMYGMVPYDEAFVGGNMTPKYDQGEYIYEKALKELDLGIEYLQKSQNEGAPELAKGDYLYGGDVQKWIKLAYGLKVRMLNHLSKTNKYDPTAILANIEKAPKTTAESAIYQYQDEAVSGNAATNSLQYANNNTNRLSQLYLNYILNNYTGAPKGNNNVEDPRASLLIPNIITNGAQSRTAGVDLSTLSANGFPSSEPKYGALRSSATSTGTWYTTKSAKGLLLTNAEMFFVKSEVYFRQGNKVQALQAYKDGIKAHCDLLGVNSVAFLASSSVVQDVNVLTLSHIMIQKYIALSYSPEMFNDVRRLDYCTDASGAYNETQGIYKGFIRPGFAYTVAFPTQDLWPRRFNVPTYGIQYNYAQVIAADPDVQNVTYTAKPVFWDKK</sequence>
<dbReference type="Gene3D" id="1.25.40.390">
    <property type="match status" value="1"/>
</dbReference>
<accession>A0A420AYN3</accession>
<dbReference type="Pfam" id="PF12771">
    <property type="entry name" value="SusD-like_2"/>
    <property type="match status" value="1"/>
</dbReference>
<reference evidence="1 2" key="1">
    <citation type="submission" date="2018-09" db="EMBL/GenBank/DDBJ databases">
        <title>Genomic Encyclopedia of Type Strains, Phase III (KMG-III): the genomes of soil and plant-associated and newly described type strains.</title>
        <authorList>
            <person name="Whitman W."/>
        </authorList>
    </citation>
    <scope>NUCLEOTIDE SEQUENCE [LARGE SCALE GENOMIC DNA]</scope>
    <source>
        <strain evidence="1 2">CECT 7938</strain>
    </source>
</reference>
<name>A0A420AYN3_SPHD1</name>
<organism evidence="1 2">
    <name type="scientific">Sphingobacterium detergens</name>
    <dbReference type="NCBI Taxonomy" id="1145106"/>
    <lineage>
        <taxon>Bacteria</taxon>
        <taxon>Pseudomonadati</taxon>
        <taxon>Bacteroidota</taxon>
        <taxon>Sphingobacteriia</taxon>
        <taxon>Sphingobacteriales</taxon>
        <taxon>Sphingobacteriaceae</taxon>
        <taxon>Sphingobacterium</taxon>
    </lineage>
</organism>
<dbReference type="OrthoDB" id="9766256at2"/>
<comment type="caution">
    <text evidence="1">The sequence shown here is derived from an EMBL/GenBank/DDBJ whole genome shotgun (WGS) entry which is preliminary data.</text>
</comment>
<dbReference type="PROSITE" id="PS51257">
    <property type="entry name" value="PROKAR_LIPOPROTEIN"/>
    <property type="match status" value="1"/>
</dbReference>
<dbReference type="Proteomes" id="UP000286246">
    <property type="component" value="Unassembled WGS sequence"/>
</dbReference>
<dbReference type="RefSeq" id="WP_120260340.1">
    <property type="nucleotide sequence ID" value="NZ_RAPY01000003.1"/>
</dbReference>
<dbReference type="InterPro" id="IPR041662">
    <property type="entry name" value="SusD-like_2"/>
</dbReference>
<dbReference type="AlphaFoldDB" id="A0A420AYN3"/>
<evidence type="ECO:0000313" key="2">
    <source>
        <dbReference type="Proteomes" id="UP000286246"/>
    </source>
</evidence>
<dbReference type="EMBL" id="RAPY01000003">
    <property type="protein sequence ID" value="RKE49503.1"/>
    <property type="molecule type" value="Genomic_DNA"/>
</dbReference>
<dbReference type="SUPFAM" id="SSF48452">
    <property type="entry name" value="TPR-like"/>
    <property type="match status" value="1"/>
</dbReference>
<proteinExistence type="predicted"/>
<dbReference type="InterPro" id="IPR011990">
    <property type="entry name" value="TPR-like_helical_dom_sf"/>
</dbReference>